<evidence type="ECO:0000313" key="2">
    <source>
        <dbReference type="EMBL" id="MTV83188.1"/>
    </source>
</evidence>
<feature type="chain" id="PRO_5031071290" description="Extracellular protein" evidence="1">
    <location>
        <begin position="28"/>
        <end position="145"/>
    </location>
</feature>
<comment type="caution">
    <text evidence="2">The sequence shown here is derived from an EMBL/GenBank/DDBJ whole genome shotgun (WGS) entry which is preliminary data.</text>
</comment>
<proteinExistence type="predicted"/>
<feature type="signal peptide" evidence="1">
    <location>
        <begin position="1"/>
        <end position="27"/>
    </location>
</feature>
<gene>
    <name evidence="2" type="ORF">GM612_11220</name>
</gene>
<dbReference type="AlphaFoldDB" id="A0A7X2XYD9"/>
<dbReference type="RefSeq" id="WP_155432446.1">
    <property type="nucleotide sequence ID" value="NZ_WNJO01000019.1"/>
</dbReference>
<evidence type="ECO:0008006" key="4">
    <source>
        <dbReference type="Google" id="ProtNLM"/>
    </source>
</evidence>
<dbReference type="Proteomes" id="UP000466388">
    <property type="component" value="Unassembled WGS sequence"/>
</dbReference>
<evidence type="ECO:0000313" key="3">
    <source>
        <dbReference type="Proteomes" id="UP000466388"/>
    </source>
</evidence>
<protein>
    <recommendedName>
        <fullName evidence="4">Extracellular protein</fullName>
    </recommendedName>
</protein>
<evidence type="ECO:0000256" key="1">
    <source>
        <dbReference type="SAM" id="SignalP"/>
    </source>
</evidence>
<keyword evidence="3" id="KW-1185">Reference proteome</keyword>
<name>A0A7X2XYD9_9LACO</name>
<keyword evidence="1" id="KW-0732">Signal</keyword>
<reference evidence="2 3" key="1">
    <citation type="submission" date="2019-11" db="EMBL/GenBank/DDBJ databases">
        <title>Lactobacillus sp. nov. CRM56-3, isolated from fermented tea leaves.</title>
        <authorList>
            <person name="Phuengjayaem S."/>
            <person name="Tanasupawat S."/>
        </authorList>
    </citation>
    <scope>NUCLEOTIDE SEQUENCE [LARGE SCALE GENOMIC DNA]</scope>
    <source>
        <strain evidence="2 3">CRM56-3</strain>
    </source>
</reference>
<sequence>MNKFGKIALILGVSFGLSATATMPAQAKTTWHRGAPATLRGKWLNTIPRKKDGVAGFATQLKITSSRFFMGESSMPGVFGSKLIWHKSGKVYYMRMHVKQNGFFRGGTWSYRFYRTGSKLYLNPTKNHLKRGYAFKRVAKFRNWY</sequence>
<accession>A0A7X2XYD9</accession>
<organism evidence="2 3">
    <name type="scientific">Secundilactobacillus folii</name>
    <dbReference type="NCBI Taxonomy" id="2678357"/>
    <lineage>
        <taxon>Bacteria</taxon>
        <taxon>Bacillati</taxon>
        <taxon>Bacillota</taxon>
        <taxon>Bacilli</taxon>
        <taxon>Lactobacillales</taxon>
        <taxon>Lactobacillaceae</taxon>
        <taxon>Secundilactobacillus</taxon>
    </lineage>
</organism>
<dbReference type="EMBL" id="WNJO01000019">
    <property type="protein sequence ID" value="MTV83188.1"/>
    <property type="molecule type" value="Genomic_DNA"/>
</dbReference>